<keyword evidence="1" id="KW-0472">Membrane</keyword>
<evidence type="ECO:0000313" key="3">
    <source>
        <dbReference type="Proteomes" id="UP000054742"/>
    </source>
</evidence>
<name>A0A0W0SM80_9GAMM</name>
<feature type="transmembrane region" description="Helical" evidence="1">
    <location>
        <begin position="266"/>
        <end position="295"/>
    </location>
</feature>
<reference evidence="2 3" key="1">
    <citation type="submission" date="2015-11" db="EMBL/GenBank/DDBJ databases">
        <title>Genomic analysis of 38 Legionella species identifies large and diverse effector repertoires.</title>
        <authorList>
            <person name="Burstein D."/>
            <person name="Amaro F."/>
            <person name="Zusman T."/>
            <person name="Lifshitz Z."/>
            <person name="Cohen O."/>
            <person name="Gilbert J.A."/>
            <person name="Pupko T."/>
            <person name="Shuman H.A."/>
            <person name="Segal G."/>
        </authorList>
    </citation>
    <scope>NUCLEOTIDE SEQUENCE [LARGE SCALE GENOMIC DNA]</scope>
    <source>
        <strain evidence="2 3">ATCC 43878</strain>
    </source>
</reference>
<dbReference type="Proteomes" id="UP000054742">
    <property type="component" value="Unassembled WGS sequence"/>
</dbReference>
<sequence length="488" mass="53888">MLFVLSDGFIINLSNLRLDYQKRTGVTLDESQQPYAISLFFGAKDIKARNKQISFIEKWLAAFQKDLHIENPLTPEEVQKLFQKMLSAEKTTTEDTQAIVKYESSSSPITAEAIENQITALRVLITTCLYVKSQIDSTYTVRSGSSAILEQLMNEAMGATSTNYIDEETKACCLLATKRFLSEKGRFEAINASLKSRFTEKQWADFSNFVTHECDALKGKYKTNYPVTSVMMPLMGKPLEFAGYTTGFILGEMVGKSTKLLRTRHALTAAIGSGLMLIMGPSASVGVMLLAPTYAGRILDTFCGVTLAWILGAAGNIAGQGLGLGVGLSVDLSWKIMYNSFTLLSRLYSGRNHLEKLNGISLISGHRIVDGAELKIVDMENLAKELPQDYQLCPVTFDIGEDALKVTVNEQQTAIIPWSKDNQLIYMEELQKLFAARAQIESQEHGDVIPTVYTPLVEQVDEVLPSSDAKQEGLKEVKDTVSSAISLF</sequence>
<dbReference type="AlphaFoldDB" id="A0A0W0SM80"/>
<dbReference type="EMBL" id="LNXV01000011">
    <property type="protein sequence ID" value="KTC84053.1"/>
    <property type="molecule type" value="Genomic_DNA"/>
</dbReference>
<dbReference type="STRING" id="29422.Lbru_1414"/>
<keyword evidence="1" id="KW-0812">Transmembrane</keyword>
<feature type="transmembrane region" description="Helical" evidence="1">
    <location>
        <begin position="307"/>
        <end position="330"/>
    </location>
</feature>
<dbReference type="OrthoDB" id="5645770at2"/>
<comment type="caution">
    <text evidence="2">The sequence shown here is derived from an EMBL/GenBank/DDBJ whole genome shotgun (WGS) entry which is preliminary data.</text>
</comment>
<gene>
    <name evidence="2" type="ORF">Lbru_1414</name>
</gene>
<proteinExistence type="predicted"/>
<keyword evidence="3" id="KW-1185">Reference proteome</keyword>
<keyword evidence="1" id="KW-1133">Transmembrane helix</keyword>
<accession>A0A0W0SM80</accession>
<dbReference type="RefSeq" id="WP_058441493.1">
    <property type="nucleotide sequence ID" value="NZ_CAAAHU010000003.1"/>
</dbReference>
<organism evidence="2 3">
    <name type="scientific">Legionella brunensis</name>
    <dbReference type="NCBI Taxonomy" id="29422"/>
    <lineage>
        <taxon>Bacteria</taxon>
        <taxon>Pseudomonadati</taxon>
        <taxon>Pseudomonadota</taxon>
        <taxon>Gammaproteobacteria</taxon>
        <taxon>Legionellales</taxon>
        <taxon>Legionellaceae</taxon>
        <taxon>Legionella</taxon>
    </lineage>
</organism>
<evidence type="ECO:0000313" key="2">
    <source>
        <dbReference type="EMBL" id="KTC84053.1"/>
    </source>
</evidence>
<protein>
    <submittedName>
        <fullName evidence="2">Substrate of the Dot/Icm secretion system</fullName>
    </submittedName>
</protein>
<dbReference type="PATRIC" id="fig|29422.6.peg.1498"/>
<evidence type="ECO:0000256" key="1">
    <source>
        <dbReference type="SAM" id="Phobius"/>
    </source>
</evidence>